<dbReference type="InterPro" id="IPR027417">
    <property type="entry name" value="P-loop_NTPase"/>
</dbReference>
<accession>A0A1E3XCA4</accession>
<dbReference type="Proteomes" id="UP000094056">
    <property type="component" value="Unassembled WGS sequence"/>
</dbReference>
<evidence type="ECO:0000313" key="1">
    <source>
        <dbReference type="EMBL" id="ODS33230.1"/>
    </source>
</evidence>
<evidence type="ECO:0000313" key="2">
    <source>
        <dbReference type="Proteomes" id="UP000094056"/>
    </source>
</evidence>
<organism evidence="1 2">
    <name type="scientific">Candidatus Scalindua rubra</name>
    <dbReference type="NCBI Taxonomy" id="1872076"/>
    <lineage>
        <taxon>Bacteria</taxon>
        <taxon>Pseudomonadati</taxon>
        <taxon>Planctomycetota</taxon>
        <taxon>Candidatus Brocadiia</taxon>
        <taxon>Candidatus Brocadiales</taxon>
        <taxon>Candidatus Scalinduaceae</taxon>
        <taxon>Candidatus Scalindua</taxon>
    </lineage>
</organism>
<protein>
    <submittedName>
        <fullName evidence="1">Uncharacterized protein</fullName>
    </submittedName>
</protein>
<sequence length="116" mass="14283">MLFLGESYTEGLLLPEVTDQRNKAFKDWPKIHQKIDITNYNKWKSELSDDKIALFERQAGHLLRELEYPLVYDKIPNNLFPKFFIHLFYSYIERYYRSIITRTKLFTKYWKQFVYN</sequence>
<dbReference type="Gene3D" id="3.40.50.300">
    <property type="entry name" value="P-loop containing nucleotide triphosphate hydrolases"/>
    <property type="match status" value="1"/>
</dbReference>
<dbReference type="EMBL" id="MAYW01000034">
    <property type="protein sequence ID" value="ODS33230.1"/>
    <property type="molecule type" value="Genomic_DNA"/>
</dbReference>
<comment type="caution">
    <text evidence="1">The sequence shown here is derived from an EMBL/GenBank/DDBJ whole genome shotgun (WGS) entry which is preliminary data.</text>
</comment>
<dbReference type="AlphaFoldDB" id="A0A1E3XCA4"/>
<reference evidence="1 2" key="1">
    <citation type="submission" date="2016-07" db="EMBL/GenBank/DDBJ databases">
        <title>Draft genome of Scalindua rubra, obtained from a brine-seawater interface in the Red Sea, sheds light on salt adaptation in anammox bacteria.</title>
        <authorList>
            <person name="Speth D.R."/>
            <person name="Lagkouvardos I."/>
            <person name="Wang Y."/>
            <person name="Qian P.-Y."/>
            <person name="Dutilh B.E."/>
            <person name="Jetten M.S."/>
        </authorList>
    </citation>
    <scope>NUCLEOTIDE SEQUENCE [LARGE SCALE GENOMIC DNA]</scope>
    <source>
        <strain evidence="1">BSI-1</strain>
    </source>
</reference>
<name>A0A1E3XCA4_9BACT</name>
<proteinExistence type="predicted"/>
<gene>
    <name evidence="1" type="ORF">SCARUB_01621</name>
</gene>